<dbReference type="Ensembl" id="ENSPSNT00000024655.1">
    <property type="protein sequence ID" value="ENSPSNP00000021912.1"/>
    <property type="gene ID" value="ENSPSNG00000016033.1"/>
</dbReference>
<evidence type="ECO:0000256" key="1">
    <source>
        <dbReference type="SAM" id="MobiDB-lite"/>
    </source>
</evidence>
<dbReference type="AlphaFoldDB" id="A0A8C9CSG0"/>
<dbReference type="PANTHER" id="PTHR31400">
    <property type="entry name" value="GUANYLYL CYCLASE DOMAIN CONTAINING PROTEIN 1 GUCD1"/>
    <property type="match status" value="1"/>
</dbReference>
<accession>A0A8C9CSG0</accession>
<organism evidence="2 3">
    <name type="scientific">Phocoena sinus</name>
    <name type="common">Vaquita</name>
    <dbReference type="NCBI Taxonomy" id="42100"/>
    <lineage>
        <taxon>Eukaryota</taxon>
        <taxon>Metazoa</taxon>
        <taxon>Chordata</taxon>
        <taxon>Craniata</taxon>
        <taxon>Vertebrata</taxon>
        <taxon>Euteleostomi</taxon>
        <taxon>Mammalia</taxon>
        <taxon>Eutheria</taxon>
        <taxon>Laurasiatheria</taxon>
        <taxon>Artiodactyla</taxon>
        <taxon>Whippomorpha</taxon>
        <taxon>Cetacea</taxon>
        <taxon>Odontoceti</taxon>
        <taxon>Phocoenidae</taxon>
        <taxon>Phocoena</taxon>
    </lineage>
</organism>
<evidence type="ECO:0000313" key="3">
    <source>
        <dbReference type="Proteomes" id="UP000694554"/>
    </source>
</evidence>
<proteinExistence type="predicted"/>
<protein>
    <submittedName>
        <fullName evidence="2">Guanylyl cyclase domain containing 1</fullName>
    </submittedName>
</protein>
<name>A0A8C9CSG0_PHOSS</name>
<feature type="region of interest" description="Disordered" evidence="1">
    <location>
        <begin position="262"/>
        <end position="281"/>
    </location>
</feature>
<dbReference type="PANTHER" id="PTHR31400:SF1">
    <property type="entry name" value="PROTEIN GUCD1"/>
    <property type="match status" value="1"/>
</dbReference>
<sequence>MGAPRRPRHEDGGGGSGAAARTRYLGQLDDSEFESALQELRLTRSIWTIDLAYLMRHFGVRHRFCTQTLGVDKGYKNQSFYRKHFDTEETRVNQLFAQAKACKVLVEKCTVSVQDIQAHLAQGHVAIVLVNSGVLHCDLCSSPVKYCCFAPSGHRCFCRTPDYQGHFIVLRGYNRATGCIFYNNPAYADRKCGRRQQWAGRPLAPTSPPIQPGVAKTYLSAFSPEPLLPLDSLILATPLAMQETSHNLGLCQTPYPRHHRPALSPSHCASPLPPPGAHPAVSAAQAAVSISPRPALRGQPAHLSERKVCPAPAPALAPEPPGLPWLWGWGRTILTHTDLSRVTSRVFPPLSGPHFLHLLN</sequence>
<dbReference type="Proteomes" id="UP000694554">
    <property type="component" value="Chromosome 14"/>
</dbReference>
<evidence type="ECO:0000313" key="2">
    <source>
        <dbReference type="Ensembl" id="ENSPSNP00000021912.1"/>
    </source>
</evidence>
<dbReference type="InterPro" id="IPR018616">
    <property type="entry name" value="GUCD1"/>
</dbReference>
<reference evidence="2" key="1">
    <citation type="submission" date="2019-08" db="EMBL/GenBank/DDBJ databases">
        <title>Phocoena sinus (Vaquita) genome, mPhoSin1, primary haplotype.</title>
        <authorList>
            <person name="Morin P."/>
            <person name="Mountcastle J."/>
            <person name="Fungtammasan C."/>
            <person name="Rhie A."/>
            <person name="Rojas-Bracho L."/>
            <person name="Smith C.R."/>
            <person name="Taylor B.L."/>
            <person name="Gulland F.M.D."/>
            <person name="Musser W."/>
            <person name="Houck M."/>
            <person name="Haase B."/>
            <person name="Paez S."/>
            <person name="Howe K."/>
            <person name="Torrance J."/>
            <person name="Formenti G."/>
            <person name="Phillippy A."/>
            <person name="Ryder O."/>
            <person name="Jarvis E.D."/>
            <person name="Fedrigo O."/>
        </authorList>
    </citation>
    <scope>NUCLEOTIDE SEQUENCE [LARGE SCALE GENOMIC DNA]</scope>
</reference>
<gene>
    <name evidence="2" type="primary">GUCD1</name>
</gene>
<keyword evidence="3" id="KW-1185">Reference proteome</keyword>
<dbReference type="GeneTree" id="ENSGT00390000000571"/>
<dbReference type="Pfam" id="PF09778">
    <property type="entry name" value="Guanylate_cyc_2"/>
    <property type="match status" value="1"/>
</dbReference>
<reference evidence="2" key="2">
    <citation type="submission" date="2025-08" db="UniProtKB">
        <authorList>
            <consortium name="Ensembl"/>
        </authorList>
    </citation>
    <scope>IDENTIFICATION</scope>
</reference>
<reference evidence="2" key="3">
    <citation type="submission" date="2025-09" db="UniProtKB">
        <authorList>
            <consortium name="Ensembl"/>
        </authorList>
    </citation>
    <scope>IDENTIFICATION</scope>
</reference>